<comment type="caution">
    <text evidence="8">The sequence shown here is derived from an EMBL/GenBank/DDBJ whole genome shotgun (WGS) entry which is preliminary data.</text>
</comment>
<dbReference type="Proteomes" id="UP000823561">
    <property type="component" value="Unassembled WGS sequence"/>
</dbReference>
<keyword evidence="2" id="KW-0963">Cytoplasm</keyword>
<evidence type="ECO:0000259" key="7">
    <source>
        <dbReference type="PROSITE" id="PS51830"/>
    </source>
</evidence>
<dbReference type="Pfam" id="PF23679">
    <property type="entry name" value="UPA-FIIND"/>
    <property type="match status" value="1"/>
</dbReference>
<keyword evidence="9" id="KW-1185">Reference proteome</keyword>
<protein>
    <recommendedName>
        <fullName evidence="10">CARD domain-containing protein</fullName>
    </recommendedName>
</protein>
<accession>A0AAV6FHE1</accession>
<evidence type="ECO:0000256" key="2">
    <source>
        <dbReference type="ARBA" id="ARBA00022490"/>
    </source>
</evidence>
<evidence type="ECO:0000313" key="8">
    <source>
        <dbReference type="EMBL" id="KAG5260502.1"/>
    </source>
</evidence>
<evidence type="ECO:0000259" key="6">
    <source>
        <dbReference type="PROSITE" id="PS50209"/>
    </source>
</evidence>
<dbReference type="SUPFAM" id="SSF47986">
    <property type="entry name" value="DEATH domain"/>
    <property type="match status" value="1"/>
</dbReference>
<dbReference type="PROSITE" id="PS51830">
    <property type="entry name" value="FIIND"/>
    <property type="match status" value="1"/>
</dbReference>
<dbReference type="PANTHER" id="PTHR46985:SF4">
    <property type="entry name" value="CASPASE RECRUITMENT DOMAIN-CONTAINING PROTEIN 8"/>
    <property type="match status" value="1"/>
</dbReference>
<dbReference type="GO" id="GO:0045087">
    <property type="term" value="P:innate immune response"/>
    <property type="evidence" value="ECO:0007669"/>
    <property type="project" value="UniProtKB-KW"/>
</dbReference>
<dbReference type="InterPro" id="IPR011029">
    <property type="entry name" value="DEATH-like_dom_sf"/>
</dbReference>
<keyword evidence="3" id="KW-0399">Innate immunity</keyword>
<dbReference type="PANTHER" id="PTHR46985">
    <property type="entry name" value="NACHT, LRR AND PYD DOMAINS-CONTAINING PROTEIN 1"/>
    <property type="match status" value="1"/>
</dbReference>
<dbReference type="GO" id="GO:0061702">
    <property type="term" value="C:canonical inflammasome complex"/>
    <property type="evidence" value="ECO:0007669"/>
    <property type="project" value="TreeGrafter"/>
</dbReference>
<dbReference type="EMBL" id="JADWDJ010000463">
    <property type="protein sequence ID" value="KAG5260502.1"/>
    <property type="molecule type" value="Genomic_DNA"/>
</dbReference>
<organism evidence="8 9">
    <name type="scientific">Alosa alosa</name>
    <name type="common">allis shad</name>
    <dbReference type="NCBI Taxonomy" id="278164"/>
    <lineage>
        <taxon>Eukaryota</taxon>
        <taxon>Metazoa</taxon>
        <taxon>Chordata</taxon>
        <taxon>Craniata</taxon>
        <taxon>Vertebrata</taxon>
        <taxon>Euteleostomi</taxon>
        <taxon>Actinopterygii</taxon>
        <taxon>Neopterygii</taxon>
        <taxon>Teleostei</taxon>
        <taxon>Clupei</taxon>
        <taxon>Clupeiformes</taxon>
        <taxon>Clupeoidei</taxon>
        <taxon>Clupeidae</taxon>
        <taxon>Alosa</taxon>
    </lineage>
</organism>
<keyword evidence="5" id="KW-0395">Inflammatory response</keyword>
<sequence>MKEPGEEMYIETTPNCKLIPETTYCLSSDPDGEHEVTPLSAEFVDYENYTNYCPTFQVLLSKLAQVKLNLTEKSTNESVWCIVIPANQIGGSPSTSSSPSSPYTPPGQDFFHRHKAELESRLGLLRPILSGLEKCRVLNPQEREEVENKDGSMRNRTLLLMLEKKGGPAQEEFYRVLLECDEYLVKYLMIMGHLNILVCRGGT</sequence>
<evidence type="ECO:0000256" key="5">
    <source>
        <dbReference type="ARBA" id="ARBA00023198"/>
    </source>
</evidence>
<evidence type="ECO:0000256" key="3">
    <source>
        <dbReference type="ARBA" id="ARBA00022588"/>
    </source>
</evidence>
<feature type="domain" description="CARD" evidence="6">
    <location>
        <begin position="103"/>
        <end position="192"/>
    </location>
</feature>
<feature type="domain" description="FIIND" evidence="7">
    <location>
        <begin position="1"/>
        <end position="98"/>
    </location>
</feature>
<keyword evidence="4" id="KW-0391">Immunity</keyword>
<dbReference type="CDD" id="cd01671">
    <property type="entry name" value="CARD"/>
    <property type="match status" value="1"/>
</dbReference>
<evidence type="ECO:0008006" key="10">
    <source>
        <dbReference type="Google" id="ProtNLM"/>
    </source>
</evidence>
<dbReference type="Pfam" id="PF00619">
    <property type="entry name" value="CARD"/>
    <property type="match status" value="1"/>
</dbReference>
<dbReference type="InterPro" id="IPR051249">
    <property type="entry name" value="NLRP_Inflammasome"/>
</dbReference>
<gene>
    <name evidence="8" type="ORF">AALO_G00308670</name>
</gene>
<dbReference type="PROSITE" id="PS50209">
    <property type="entry name" value="CARD"/>
    <property type="match status" value="1"/>
</dbReference>
<comment type="subcellular location">
    <subcellularLocation>
        <location evidence="1">Cytoplasm</location>
        <location evidence="1">Cytosol</location>
    </subcellularLocation>
</comment>
<dbReference type="AlphaFoldDB" id="A0AAV6FHE1"/>
<dbReference type="Gene3D" id="1.10.533.10">
    <property type="entry name" value="Death Domain, Fas"/>
    <property type="match status" value="1"/>
</dbReference>
<dbReference type="GO" id="GO:0042981">
    <property type="term" value="P:regulation of apoptotic process"/>
    <property type="evidence" value="ECO:0007669"/>
    <property type="project" value="InterPro"/>
</dbReference>
<dbReference type="InterPro" id="IPR025307">
    <property type="entry name" value="FIIND_dom"/>
</dbReference>
<evidence type="ECO:0000256" key="1">
    <source>
        <dbReference type="ARBA" id="ARBA00004514"/>
    </source>
</evidence>
<reference evidence="8" key="1">
    <citation type="submission" date="2020-10" db="EMBL/GenBank/DDBJ databases">
        <title>Chromosome-scale genome assembly of the Allis shad, Alosa alosa.</title>
        <authorList>
            <person name="Margot Z."/>
            <person name="Christophe K."/>
            <person name="Cabau C."/>
            <person name="Louis A."/>
            <person name="Berthelot C."/>
            <person name="Parey E."/>
            <person name="Roest Crollius H."/>
            <person name="Montfort J."/>
            <person name="Robinson-Rechavi M."/>
            <person name="Bucao C."/>
            <person name="Bouchez O."/>
            <person name="Gislard M."/>
            <person name="Lluch J."/>
            <person name="Milhes M."/>
            <person name="Lampietro C."/>
            <person name="Lopez Roques C."/>
            <person name="Donnadieu C."/>
            <person name="Braasch I."/>
            <person name="Desvignes T."/>
            <person name="Postlethwait J."/>
            <person name="Bobe J."/>
            <person name="Guiguen Y."/>
        </authorList>
    </citation>
    <scope>NUCLEOTIDE SEQUENCE</scope>
    <source>
        <strain evidence="8">M-15738</strain>
        <tissue evidence="8">Blood</tissue>
    </source>
</reference>
<name>A0AAV6FHE1_9TELE</name>
<evidence type="ECO:0000256" key="4">
    <source>
        <dbReference type="ARBA" id="ARBA00022859"/>
    </source>
</evidence>
<dbReference type="InterPro" id="IPR001315">
    <property type="entry name" value="CARD"/>
</dbReference>
<evidence type="ECO:0000313" key="9">
    <source>
        <dbReference type="Proteomes" id="UP000823561"/>
    </source>
</evidence>
<dbReference type="GO" id="GO:0006954">
    <property type="term" value="P:inflammatory response"/>
    <property type="evidence" value="ECO:0007669"/>
    <property type="project" value="UniProtKB-KW"/>
</dbReference>
<proteinExistence type="predicted"/>